<dbReference type="Proteomes" id="UP000178276">
    <property type="component" value="Unassembled WGS sequence"/>
</dbReference>
<dbReference type="EMBL" id="MFHJ01000006">
    <property type="protein sequence ID" value="OGF74356.1"/>
    <property type="molecule type" value="Genomic_DNA"/>
</dbReference>
<sequence>MPTKTKTKKEVHWRCRKCLPAVALAKEGGDENEFYACPVVPPEADTIGVRLIGNEADREEIKKIREK</sequence>
<evidence type="ECO:0000313" key="1">
    <source>
        <dbReference type="EMBL" id="OGF74356.1"/>
    </source>
</evidence>
<evidence type="ECO:0000313" key="2">
    <source>
        <dbReference type="Proteomes" id="UP000178276"/>
    </source>
</evidence>
<protein>
    <submittedName>
        <fullName evidence="1">Uncharacterized protein</fullName>
    </submittedName>
</protein>
<name>A0A1F5WFF6_9BACT</name>
<reference evidence="1 2" key="1">
    <citation type="journal article" date="2016" name="Nat. Commun.">
        <title>Thousands of microbial genomes shed light on interconnected biogeochemical processes in an aquifer system.</title>
        <authorList>
            <person name="Anantharaman K."/>
            <person name="Brown C.T."/>
            <person name="Hug L.A."/>
            <person name="Sharon I."/>
            <person name="Castelle C.J."/>
            <person name="Probst A.J."/>
            <person name="Thomas B.C."/>
            <person name="Singh A."/>
            <person name="Wilkins M.J."/>
            <person name="Karaoz U."/>
            <person name="Brodie E.L."/>
            <person name="Williams K.H."/>
            <person name="Hubbard S.S."/>
            <person name="Banfield J.F."/>
        </authorList>
    </citation>
    <scope>NUCLEOTIDE SEQUENCE [LARGE SCALE GENOMIC DNA]</scope>
</reference>
<accession>A0A1F5WFF6</accession>
<organism evidence="1 2">
    <name type="scientific">Candidatus Giovannonibacteria bacterium RIFCSPHIGHO2_02_43_16</name>
    <dbReference type="NCBI Taxonomy" id="1798331"/>
    <lineage>
        <taxon>Bacteria</taxon>
        <taxon>Candidatus Giovannoniibacteriota</taxon>
    </lineage>
</organism>
<gene>
    <name evidence="1" type="ORF">A2W57_02865</name>
</gene>
<dbReference type="STRING" id="1798331.A2W57_02865"/>
<proteinExistence type="predicted"/>
<dbReference type="AlphaFoldDB" id="A0A1F5WFF6"/>
<comment type="caution">
    <text evidence="1">The sequence shown here is derived from an EMBL/GenBank/DDBJ whole genome shotgun (WGS) entry which is preliminary data.</text>
</comment>